<name>A0ABW2T811_9ACTN</name>
<comment type="caution">
    <text evidence="1">The sequence shown here is derived from an EMBL/GenBank/DDBJ whole genome shotgun (WGS) entry which is preliminary data.</text>
</comment>
<evidence type="ECO:0000313" key="2">
    <source>
        <dbReference type="Proteomes" id="UP001596514"/>
    </source>
</evidence>
<proteinExistence type="predicted"/>
<evidence type="ECO:0000313" key="1">
    <source>
        <dbReference type="EMBL" id="MFC7604421.1"/>
    </source>
</evidence>
<keyword evidence="2" id="KW-1185">Reference proteome</keyword>
<gene>
    <name evidence="1" type="ORF">ACFQVD_30350</name>
</gene>
<organism evidence="1 2">
    <name type="scientific">Streptosporangium amethystogenes subsp. fukuiense</name>
    <dbReference type="NCBI Taxonomy" id="698418"/>
    <lineage>
        <taxon>Bacteria</taxon>
        <taxon>Bacillati</taxon>
        <taxon>Actinomycetota</taxon>
        <taxon>Actinomycetes</taxon>
        <taxon>Streptosporangiales</taxon>
        <taxon>Streptosporangiaceae</taxon>
        <taxon>Streptosporangium</taxon>
    </lineage>
</organism>
<reference evidence="2" key="1">
    <citation type="journal article" date="2019" name="Int. J. Syst. Evol. Microbiol.">
        <title>The Global Catalogue of Microorganisms (GCM) 10K type strain sequencing project: providing services to taxonomists for standard genome sequencing and annotation.</title>
        <authorList>
            <consortium name="The Broad Institute Genomics Platform"/>
            <consortium name="The Broad Institute Genome Sequencing Center for Infectious Disease"/>
            <person name="Wu L."/>
            <person name="Ma J."/>
        </authorList>
    </citation>
    <scope>NUCLEOTIDE SEQUENCE [LARGE SCALE GENOMIC DNA]</scope>
    <source>
        <strain evidence="2">JCM 10083</strain>
    </source>
</reference>
<accession>A0ABW2T811</accession>
<dbReference type="Proteomes" id="UP001596514">
    <property type="component" value="Unassembled WGS sequence"/>
</dbReference>
<dbReference type="EMBL" id="JBHTEE010000001">
    <property type="protein sequence ID" value="MFC7604421.1"/>
    <property type="molecule type" value="Genomic_DNA"/>
</dbReference>
<dbReference type="RefSeq" id="WP_343961335.1">
    <property type="nucleotide sequence ID" value="NZ_BAAAGK010000005.1"/>
</dbReference>
<protein>
    <submittedName>
        <fullName evidence="1">Uncharacterized protein</fullName>
    </submittedName>
</protein>
<sequence length="443" mass="49060">MIIKTLEELCQADDRTLHFTPMGLGLGVRMRPEGAAEFQQQVVAQFDLAPQVAESTRKSFEDLRTAFAHGLFCYEIFTLVNDRGLLVLEQALRDRFIAHHGGTVRFVDERNGTQHAVATGSYHELHDVVRKNPRRRLLLDGGQTIAFNGMLGDLRTWARRLGLLRGQRNRAIEQAISDLRNLAAHPAGYHLTTPVEAARTLSDLAEIINHLWGVATPGGRLYPAPHRRDVVVVAWDTAGTQLQMGLADELATAVDPAVGPTADPADPRWRAVIVRAVFRADQGIADPGLRAFDSRYEVTQYPADLLWGPGSLADAAAWTAEHQPEADECDYLDRTFVVRYDGTSLYWPMRPSVAAALPNADQNGYWYAIKADHPNEAYHHVRTRITATGCARRGPCQQCHAETLHTGHYQQVMAAISDPVPPTPSLPPDAATPWAHPRVRVIL</sequence>